<dbReference type="CDD" id="cd14695">
    <property type="entry name" value="bZIP_HLF"/>
    <property type="match status" value="1"/>
</dbReference>
<dbReference type="GO" id="GO:0005634">
    <property type="term" value="C:nucleus"/>
    <property type="evidence" value="ECO:0007669"/>
    <property type="project" value="UniProtKB-SubCell"/>
</dbReference>
<feature type="compositionally biased region" description="Basic and acidic residues" evidence="7">
    <location>
        <begin position="14"/>
        <end position="29"/>
    </location>
</feature>
<organism evidence="9 10">
    <name type="scientific">Globodera rostochiensis</name>
    <name type="common">Golden nematode worm</name>
    <name type="synonym">Heterodera rostochiensis</name>
    <dbReference type="NCBI Taxonomy" id="31243"/>
    <lineage>
        <taxon>Eukaryota</taxon>
        <taxon>Metazoa</taxon>
        <taxon>Ecdysozoa</taxon>
        <taxon>Nematoda</taxon>
        <taxon>Chromadorea</taxon>
        <taxon>Rhabditida</taxon>
        <taxon>Tylenchina</taxon>
        <taxon>Tylenchomorpha</taxon>
        <taxon>Tylenchoidea</taxon>
        <taxon>Heteroderidae</taxon>
        <taxon>Heteroderinae</taxon>
        <taxon>Globodera</taxon>
    </lineage>
</organism>
<evidence type="ECO:0000313" key="10">
    <source>
        <dbReference type="WBParaSite" id="Gr19_v10_g17119.t1"/>
    </source>
</evidence>
<evidence type="ECO:0000256" key="5">
    <source>
        <dbReference type="ARBA" id="ARBA00023163"/>
    </source>
</evidence>
<dbReference type="PANTHER" id="PTHR11988">
    <property type="entry name" value="THYROTROPH EMBRYONIC FACTOR RELATED"/>
    <property type="match status" value="1"/>
</dbReference>
<comment type="subcellular location">
    <subcellularLocation>
        <location evidence="1">Nucleus</location>
    </subcellularLocation>
</comment>
<proteinExistence type="inferred from homology"/>
<evidence type="ECO:0000256" key="4">
    <source>
        <dbReference type="ARBA" id="ARBA00023125"/>
    </source>
</evidence>
<keyword evidence="6" id="KW-0539">Nucleus</keyword>
<dbReference type="SUPFAM" id="SSF57959">
    <property type="entry name" value="Leucine zipper domain"/>
    <property type="match status" value="1"/>
</dbReference>
<protein>
    <submittedName>
        <fullName evidence="10">BZIP domain-containing protein</fullName>
    </submittedName>
</protein>
<evidence type="ECO:0000313" key="9">
    <source>
        <dbReference type="Proteomes" id="UP000887572"/>
    </source>
</evidence>
<dbReference type="SMART" id="SM00338">
    <property type="entry name" value="BRLZ"/>
    <property type="match status" value="1"/>
</dbReference>
<feature type="region of interest" description="Disordered" evidence="7">
    <location>
        <begin position="123"/>
        <end position="154"/>
    </location>
</feature>
<dbReference type="InterPro" id="IPR004827">
    <property type="entry name" value="bZIP"/>
</dbReference>
<dbReference type="InterPro" id="IPR040223">
    <property type="entry name" value="PAR_bZIP"/>
</dbReference>
<dbReference type="Pfam" id="PF07716">
    <property type="entry name" value="bZIP_2"/>
    <property type="match status" value="1"/>
</dbReference>
<keyword evidence="4" id="KW-0238">DNA-binding</keyword>
<sequence length="154" mass="17143">MFQDQAYYERRRKNNDAAKRSRDTRRLKEEVTAQRAAYLERENSQLKKQVGLLSAELAKHKAVLLSLAPPPNVPSMLQKTPPKASNASCRRQCHVLASPTSTTGVNEATAECHSAKKNTVAEENGIRSCWKREGNDDEPNITNRPSGLIDANIS</sequence>
<dbReference type="AlphaFoldDB" id="A0A914HH45"/>
<keyword evidence="9" id="KW-1185">Reference proteome</keyword>
<keyword evidence="3" id="KW-0805">Transcription regulation</keyword>
<evidence type="ECO:0000256" key="1">
    <source>
        <dbReference type="ARBA" id="ARBA00004123"/>
    </source>
</evidence>
<reference evidence="10" key="1">
    <citation type="submission" date="2022-11" db="UniProtKB">
        <authorList>
            <consortium name="WormBaseParasite"/>
        </authorList>
    </citation>
    <scope>IDENTIFICATION</scope>
</reference>
<dbReference type="GO" id="GO:0000981">
    <property type="term" value="F:DNA-binding transcription factor activity, RNA polymerase II-specific"/>
    <property type="evidence" value="ECO:0007669"/>
    <property type="project" value="TreeGrafter"/>
</dbReference>
<dbReference type="PANTHER" id="PTHR11988:SF27">
    <property type="entry name" value="GH27708P"/>
    <property type="match status" value="1"/>
</dbReference>
<dbReference type="FunFam" id="1.20.5.170:FF:000025">
    <property type="entry name" value="nuclear factor interleukin-3-regulated protein-like"/>
    <property type="match status" value="1"/>
</dbReference>
<dbReference type="GO" id="GO:0000978">
    <property type="term" value="F:RNA polymerase II cis-regulatory region sequence-specific DNA binding"/>
    <property type="evidence" value="ECO:0007669"/>
    <property type="project" value="TreeGrafter"/>
</dbReference>
<comment type="similarity">
    <text evidence="2">Belongs to the bZIP family. NFIL3 subfamily.</text>
</comment>
<dbReference type="PROSITE" id="PS50217">
    <property type="entry name" value="BZIP"/>
    <property type="match status" value="1"/>
</dbReference>
<evidence type="ECO:0000259" key="8">
    <source>
        <dbReference type="PROSITE" id="PS50217"/>
    </source>
</evidence>
<evidence type="ECO:0000256" key="6">
    <source>
        <dbReference type="ARBA" id="ARBA00023242"/>
    </source>
</evidence>
<evidence type="ECO:0000256" key="7">
    <source>
        <dbReference type="SAM" id="MobiDB-lite"/>
    </source>
</evidence>
<dbReference type="WBParaSite" id="Gr19_v10_g17119.t1">
    <property type="protein sequence ID" value="Gr19_v10_g17119.t1"/>
    <property type="gene ID" value="Gr19_v10_g17119"/>
</dbReference>
<name>A0A914HH45_GLORO</name>
<dbReference type="Gene3D" id="1.20.5.170">
    <property type="match status" value="1"/>
</dbReference>
<feature type="region of interest" description="Disordered" evidence="7">
    <location>
        <begin position="1"/>
        <end position="29"/>
    </location>
</feature>
<feature type="domain" description="BZIP" evidence="8">
    <location>
        <begin position="4"/>
        <end position="67"/>
    </location>
</feature>
<dbReference type="Proteomes" id="UP000887572">
    <property type="component" value="Unplaced"/>
</dbReference>
<evidence type="ECO:0000256" key="3">
    <source>
        <dbReference type="ARBA" id="ARBA00023015"/>
    </source>
</evidence>
<evidence type="ECO:0000256" key="2">
    <source>
        <dbReference type="ARBA" id="ARBA00006079"/>
    </source>
</evidence>
<accession>A0A914HH45</accession>
<dbReference type="InterPro" id="IPR046347">
    <property type="entry name" value="bZIP_sf"/>
</dbReference>
<keyword evidence="5" id="KW-0804">Transcription</keyword>